<dbReference type="InterPro" id="IPR044730">
    <property type="entry name" value="RNase_H-like_dom_plant"/>
</dbReference>
<dbReference type="PANTHER" id="PTHR47074">
    <property type="entry name" value="BNAC02G40300D PROTEIN"/>
    <property type="match status" value="1"/>
</dbReference>
<evidence type="ECO:0000313" key="3">
    <source>
        <dbReference type="Proteomes" id="UP000712600"/>
    </source>
</evidence>
<dbReference type="GO" id="GO:0003676">
    <property type="term" value="F:nucleic acid binding"/>
    <property type="evidence" value="ECO:0007669"/>
    <property type="project" value="InterPro"/>
</dbReference>
<accession>A0A8S9N7C7</accession>
<name>A0A8S9N7C7_BRACR</name>
<dbReference type="Proteomes" id="UP000712600">
    <property type="component" value="Unassembled WGS sequence"/>
</dbReference>
<dbReference type="CDD" id="cd06222">
    <property type="entry name" value="RNase_H_like"/>
    <property type="match status" value="1"/>
</dbReference>
<dbReference type="SUPFAM" id="SSF53098">
    <property type="entry name" value="Ribonuclease H-like"/>
    <property type="match status" value="1"/>
</dbReference>
<dbReference type="InterPro" id="IPR036397">
    <property type="entry name" value="RNaseH_sf"/>
</dbReference>
<dbReference type="PANTHER" id="PTHR47074:SF11">
    <property type="entry name" value="REVERSE TRANSCRIPTASE-LIKE PROTEIN"/>
    <property type="match status" value="1"/>
</dbReference>
<organism evidence="2 3">
    <name type="scientific">Brassica cretica</name>
    <name type="common">Mustard</name>
    <dbReference type="NCBI Taxonomy" id="69181"/>
    <lineage>
        <taxon>Eukaryota</taxon>
        <taxon>Viridiplantae</taxon>
        <taxon>Streptophyta</taxon>
        <taxon>Embryophyta</taxon>
        <taxon>Tracheophyta</taxon>
        <taxon>Spermatophyta</taxon>
        <taxon>Magnoliopsida</taxon>
        <taxon>eudicotyledons</taxon>
        <taxon>Gunneridae</taxon>
        <taxon>Pentapetalae</taxon>
        <taxon>rosids</taxon>
        <taxon>malvids</taxon>
        <taxon>Brassicales</taxon>
        <taxon>Brassicaceae</taxon>
        <taxon>Brassiceae</taxon>
        <taxon>Brassica</taxon>
    </lineage>
</organism>
<proteinExistence type="predicted"/>
<evidence type="ECO:0000313" key="2">
    <source>
        <dbReference type="EMBL" id="KAF3489327.1"/>
    </source>
</evidence>
<dbReference type="InterPro" id="IPR002156">
    <property type="entry name" value="RNaseH_domain"/>
</dbReference>
<gene>
    <name evidence="2" type="ORF">F2Q69_00054223</name>
</gene>
<dbReference type="GO" id="GO:0004523">
    <property type="term" value="F:RNA-DNA hybrid ribonuclease activity"/>
    <property type="evidence" value="ECO:0007669"/>
    <property type="project" value="InterPro"/>
</dbReference>
<feature type="domain" description="RNase H type-1" evidence="1">
    <location>
        <begin position="138"/>
        <end position="254"/>
    </location>
</feature>
<dbReference type="InterPro" id="IPR052929">
    <property type="entry name" value="RNase_H-like_EbsB-rel"/>
</dbReference>
<protein>
    <recommendedName>
        <fullName evidence="1">RNase H type-1 domain-containing protein</fullName>
    </recommendedName>
</protein>
<dbReference type="Gene3D" id="3.30.420.10">
    <property type="entry name" value="Ribonuclease H-like superfamily/Ribonuclease H"/>
    <property type="match status" value="1"/>
</dbReference>
<dbReference type="EMBL" id="QGKX02002183">
    <property type="protein sequence ID" value="KAF3489327.1"/>
    <property type="molecule type" value="Genomic_DNA"/>
</dbReference>
<dbReference type="Pfam" id="PF13456">
    <property type="entry name" value="RVT_3"/>
    <property type="match status" value="1"/>
</dbReference>
<reference evidence="2" key="1">
    <citation type="submission" date="2019-12" db="EMBL/GenBank/DDBJ databases">
        <title>Genome sequencing and annotation of Brassica cretica.</title>
        <authorList>
            <person name="Studholme D.J."/>
            <person name="Sarris P."/>
        </authorList>
    </citation>
    <scope>NUCLEOTIDE SEQUENCE</scope>
    <source>
        <strain evidence="2">PFS-109/04</strain>
        <tissue evidence="2">Leaf</tissue>
    </source>
</reference>
<dbReference type="InterPro" id="IPR012337">
    <property type="entry name" value="RNaseH-like_sf"/>
</dbReference>
<evidence type="ECO:0000259" key="1">
    <source>
        <dbReference type="Pfam" id="PF13456"/>
    </source>
</evidence>
<sequence>MFFLAGVNHRRFETQEKLIIVGTIHHKPKPDHVSQGTCRYHSSKRVSNGRVVDDNFNGCRTSRYESWLTGFQQLYLVGLLTNSEPRRGHSASPEETLSTAIRLAREWGVEVKKDDNLGSRQTPLEIVPPCPGSLVVRTDAAWSSEANEAGLGWVIFSNAGNSSFKKPVNRVATPLMAEGLALREAVQTCVTLGVKAVTFQSDSSQLIKAVTGGVTTIELYSVVADIHSFVSVFDSVSFSWIPRERNVIVGALAKADLIVAGTLVVDDAFIAPN</sequence>
<dbReference type="AlphaFoldDB" id="A0A8S9N7C7"/>
<comment type="caution">
    <text evidence="2">The sequence shown here is derived from an EMBL/GenBank/DDBJ whole genome shotgun (WGS) entry which is preliminary data.</text>
</comment>